<evidence type="ECO:0000313" key="1">
    <source>
        <dbReference type="EMBL" id="RZS66695.1"/>
    </source>
</evidence>
<accession>A0A4Q7MEM7</accession>
<dbReference type="AlphaFoldDB" id="A0A4Q7MEM7"/>
<proteinExistence type="predicted"/>
<protein>
    <submittedName>
        <fullName evidence="1">Uncharacterized protein</fullName>
    </submittedName>
</protein>
<name>A0A4Q7MEM7_9BURK</name>
<dbReference type="EMBL" id="SGWZ01000005">
    <property type="protein sequence ID" value="RZS66695.1"/>
    <property type="molecule type" value="Genomic_DNA"/>
</dbReference>
<dbReference type="Proteomes" id="UP000292039">
    <property type="component" value="Unassembled WGS sequence"/>
</dbReference>
<reference evidence="1 2" key="1">
    <citation type="submission" date="2019-02" db="EMBL/GenBank/DDBJ databases">
        <title>Genomic Encyclopedia of Type Strains, Phase IV (KMG-IV): sequencing the most valuable type-strain genomes for metagenomic binning, comparative biology and taxonomic classification.</title>
        <authorList>
            <person name="Goeker M."/>
        </authorList>
    </citation>
    <scope>NUCLEOTIDE SEQUENCE [LARGE SCALE GENOMIC DNA]</scope>
    <source>
        <strain evidence="1 2">DSM 16618</strain>
    </source>
</reference>
<sequence>MRDRVRTVATLNHLFIKVCCANNLAQFSRWFDETMHARYPGRTWDTNVSNKWRKNFYGTVAMTDEWVQYLDVLFPDGRYYSAQEAICAPLARFPTQPLAGSMGNGAMGALAWFREGPGQLWHAIWEDAAFGVGDADSYETALDDLEMKLYSNFDCDESITYQDLAQAVRLYRAQLPVDAQARLEYPLEWGIRSYLCLKLAIAANQPDVLGVMSDIADYFADIELARLKADYDYAFAIRKEWMRRGLSCAPSVGEYVFNPFLSLWDQCSSEHFCRRYARLASLTDRSLRPAK</sequence>
<organism evidence="1 2">
    <name type="scientific">Kerstersia gyiorum</name>
    <dbReference type="NCBI Taxonomy" id="206506"/>
    <lineage>
        <taxon>Bacteria</taxon>
        <taxon>Pseudomonadati</taxon>
        <taxon>Pseudomonadota</taxon>
        <taxon>Betaproteobacteria</taxon>
        <taxon>Burkholderiales</taxon>
        <taxon>Alcaligenaceae</taxon>
        <taxon>Kerstersia</taxon>
    </lineage>
</organism>
<gene>
    <name evidence="1" type="ORF">EV679_2851</name>
</gene>
<comment type="caution">
    <text evidence="1">The sequence shown here is derived from an EMBL/GenBank/DDBJ whole genome shotgun (WGS) entry which is preliminary data.</text>
</comment>
<evidence type="ECO:0000313" key="2">
    <source>
        <dbReference type="Proteomes" id="UP000292039"/>
    </source>
</evidence>